<sequence>MFHLQIFISLLISLVCSACAQEGTLLPDTADGTVDITEKTFTDPTEFQTQVFTTEYNVTEHNHLTEKSTVETEVQTTGSDNSTNFVVIEEPEEGLGLAALVGIVAGIIMLIGISAVIIILIVRKMGRYSP</sequence>
<feature type="signal peptide" evidence="2">
    <location>
        <begin position="1"/>
        <end position="20"/>
    </location>
</feature>
<reference evidence="3" key="1">
    <citation type="submission" date="2022-03" db="EMBL/GenBank/DDBJ databases">
        <authorList>
            <person name="Alioto T."/>
            <person name="Alioto T."/>
            <person name="Gomez Garrido J."/>
        </authorList>
    </citation>
    <scope>NUCLEOTIDE SEQUENCE</scope>
</reference>
<gene>
    <name evidence="3" type="ORF">PECUL_23A039428</name>
</gene>
<feature type="chain" id="PRO_5041937342" evidence="2">
    <location>
        <begin position="21"/>
        <end position="130"/>
    </location>
</feature>
<evidence type="ECO:0000256" key="1">
    <source>
        <dbReference type="SAM" id="Phobius"/>
    </source>
</evidence>
<accession>A0AAD1T8K3</accession>
<keyword evidence="1" id="KW-0812">Transmembrane</keyword>
<organism evidence="3 4">
    <name type="scientific">Pelobates cultripes</name>
    <name type="common">Western spadefoot toad</name>
    <dbReference type="NCBI Taxonomy" id="61616"/>
    <lineage>
        <taxon>Eukaryota</taxon>
        <taxon>Metazoa</taxon>
        <taxon>Chordata</taxon>
        <taxon>Craniata</taxon>
        <taxon>Vertebrata</taxon>
        <taxon>Euteleostomi</taxon>
        <taxon>Amphibia</taxon>
        <taxon>Batrachia</taxon>
        <taxon>Anura</taxon>
        <taxon>Pelobatoidea</taxon>
        <taxon>Pelobatidae</taxon>
        <taxon>Pelobates</taxon>
    </lineage>
</organism>
<proteinExistence type="predicted"/>
<keyword evidence="1" id="KW-0472">Membrane</keyword>
<keyword evidence="4" id="KW-1185">Reference proteome</keyword>
<protein>
    <submittedName>
        <fullName evidence="3">Podoplanin isoform X1</fullName>
    </submittedName>
</protein>
<keyword evidence="1" id="KW-1133">Transmembrane helix</keyword>
<evidence type="ECO:0000313" key="3">
    <source>
        <dbReference type="EMBL" id="CAH2319806.1"/>
    </source>
</evidence>
<name>A0AAD1T8K3_PELCU</name>
<dbReference type="Proteomes" id="UP001295444">
    <property type="component" value="Chromosome 10"/>
</dbReference>
<dbReference type="AlphaFoldDB" id="A0AAD1T8K3"/>
<evidence type="ECO:0000256" key="2">
    <source>
        <dbReference type="SAM" id="SignalP"/>
    </source>
</evidence>
<dbReference type="EMBL" id="OW240921">
    <property type="protein sequence ID" value="CAH2319806.1"/>
    <property type="molecule type" value="Genomic_DNA"/>
</dbReference>
<evidence type="ECO:0000313" key="4">
    <source>
        <dbReference type="Proteomes" id="UP001295444"/>
    </source>
</evidence>
<feature type="transmembrane region" description="Helical" evidence="1">
    <location>
        <begin position="95"/>
        <end position="122"/>
    </location>
</feature>
<keyword evidence="2" id="KW-0732">Signal</keyword>